<reference evidence="8 9" key="1">
    <citation type="journal article" date="2011" name="J. Bacteriol.">
        <title>Genome sequence of the algicidal bacterium Kordia algicida OT-1.</title>
        <authorList>
            <person name="Lee H.S."/>
            <person name="Kang S.G."/>
            <person name="Kwon K.K."/>
            <person name="Lee J.H."/>
            <person name="Kim S.J."/>
        </authorList>
    </citation>
    <scope>NUCLEOTIDE SEQUENCE [LARGE SCALE GENOMIC DNA]</scope>
    <source>
        <strain evidence="8 9">OT-1</strain>
    </source>
</reference>
<evidence type="ECO:0000256" key="3">
    <source>
        <dbReference type="ARBA" id="ARBA00022692"/>
    </source>
</evidence>
<dbReference type="InterPro" id="IPR023845">
    <property type="entry name" value="DUF3817_TM"/>
</dbReference>
<keyword evidence="9" id="KW-1185">Reference proteome</keyword>
<evidence type="ECO:0000256" key="6">
    <source>
        <dbReference type="SAM" id="Phobius"/>
    </source>
</evidence>
<evidence type="ECO:0000256" key="5">
    <source>
        <dbReference type="ARBA" id="ARBA00023136"/>
    </source>
</evidence>
<dbReference type="PANTHER" id="PTHR40077:SF2">
    <property type="entry name" value="MEMBRANE PROTEIN"/>
    <property type="match status" value="1"/>
</dbReference>
<name>A9DUV8_9FLAO</name>
<feature type="transmembrane region" description="Helical" evidence="6">
    <location>
        <begin position="12"/>
        <end position="33"/>
    </location>
</feature>
<dbReference type="PANTHER" id="PTHR40077">
    <property type="entry name" value="MEMBRANE PROTEIN-RELATED"/>
    <property type="match status" value="1"/>
</dbReference>
<evidence type="ECO:0000313" key="8">
    <source>
        <dbReference type="EMBL" id="EDP96339.1"/>
    </source>
</evidence>
<dbReference type="NCBIfam" id="TIGR03954">
    <property type="entry name" value="integ_memb_HG"/>
    <property type="match status" value="1"/>
</dbReference>
<dbReference type="STRING" id="391587.KAOT1_02982"/>
<keyword evidence="2" id="KW-1003">Cell membrane</keyword>
<gene>
    <name evidence="8" type="ORF">KAOT1_02982</name>
</gene>
<dbReference type="EMBL" id="ABIB01000004">
    <property type="protein sequence ID" value="EDP96339.1"/>
    <property type="molecule type" value="Genomic_DNA"/>
</dbReference>
<keyword evidence="5 6" id="KW-0472">Membrane</keyword>
<evidence type="ECO:0000313" key="9">
    <source>
        <dbReference type="Proteomes" id="UP000002945"/>
    </source>
</evidence>
<comment type="subcellular location">
    <subcellularLocation>
        <location evidence="1">Cell membrane</location>
        <topology evidence="1">Multi-pass membrane protein</topology>
    </subcellularLocation>
</comment>
<organism evidence="8 9">
    <name type="scientific">Kordia algicida OT-1</name>
    <dbReference type="NCBI Taxonomy" id="391587"/>
    <lineage>
        <taxon>Bacteria</taxon>
        <taxon>Pseudomonadati</taxon>
        <taxon>Bacteroidota</taxon>
        <taxon>Flavobacteriia</taxon>
        <taxon>Flavobacteriales</taxon>
        <taxon>Flavobacteriaceae</taxon>
        <taxon>Kordia</taxon>
    </lineage>
</organism>
<protein>
    <recommendedName>
        <fullName evidence="7">DUF3817 domain-containing protein</fullName>
    </recommendedName>
</protein>
<dbReference type="Pfam" id="PF12823">
    <property type="entry name" value="DUF3817"/>
    <property type="match status" value="1"/>
</dbReference>
<dbReference type="HOGENOM" id="CLU_120964_3_3_10"/>
<keyword evidence="3 6" id="KW-0812">Transmembrane</keyword>
<dbReference type="eggNOG" id="ENOG50330KQ">
    <property type="taxonomic scope" value="Bacteria"/>
</dbReference>
<evidence type="ECO:0000256" key="4">
    <source>
        <dbReference type="ARBA" id="ARBA00022989"/>
    </source>
</evidence>
<proteinExistence type="predicted"/>
<feature type="transmembrane region" description="Helical" evidence="6">
    <location>
        <begin position="45"/>
        <end position="66"/>
    </location>
</feature>
<sequence>MNQITETKTLKTFRWIAILEGISYIAFFITMPLKYMYEILMPNKIVGMVHGVLFIAYVVLALIVVIEQKWGIKRFLIFFVASLIPFATFYIERKYLRDR</sequence>
<feature type="transmembrane region" description="Helical" evidence="6">
    <location>
        <begin position="72"/>
        <end position="91"/>
    </location>
</feature>
<dbReference type="OrthoDB" id="1121311at2"/>
<keyword evidence="4 6" id="KW-1133">Transmembrane helix</keyword>
<evidence type="ECO:0000259" key="7">
    <source>
        <dbReference type="Pfam" id="PF12823"/>
    </source>
</evidence>
<comment type="caution">
    <text evidence="8">The sequence shown here is derived from an EMBL/GenBank/DDBJ whole genome shotgun (WGS) entry which is preliminary data.</text>
</comment>
<accession>A9DUV8</accession>
<evidence type="ECO:0000256" key="2">
    <source>
        <dbReference type="ARBA" id="ARBA00022475"/>
    </source>
</evidence>
<dbReference type="GO" id="GO:0005886">
    <property type="term" value="C:plasma membrane"/>
    <property type="evidence" value="ECO:0007669"/>
    <property type="project" value="UniProtKB-SubCell"/>
</dbReference>
<feature type="domain" description="DUF3817" evidence="7">
    <location>
        <begin position="10"/>
        <end position="96"/>
    </location>
</feature>
<dbReference type="AlphaFoldDB" id="A9DUV8"/>
<evidence type="ECO:0000256" key="1">
    <source>
        <dbReference type="ARBA" id="ARBA00004651"/>
    </source>
</evidence>
<dbReference type="Proteomes" id="UP000002945">
    <property type="component" value="Unassembled WGS sequence"/>
</dbReference>
<dbReference type="RefSeq" id="WP_007093169.1">
    <property type="nucleotide sequence ID" value="NZ_CP142125.1"/>
</dbReference>